<organism evidence="2 3">
    <name type="scientific">Deinococcus multiflagellatus</name>
    <dbReference type="NCBI Taxonomy" id="1656887"/>
    <lineage>
        <taxon>Bacteria</taxon>
        <taxon>Thermotogati</taxon>
        <taxon>Deinococcota</taxon>
        <taxon>Deinococci</taxon>
        <taxon>Deinococcales</taxon>
        <taxon>Deinococcaceae</taxon>
        <taxon>Deinococcus</taxon>
    </lineage>
</organism>
<keyword evidence="3" id="KW-1185">Reference proteome</keyword>
<dbReference type="Proteomes" id="UP001596317">
    <property type="component" value="Unassembled WGS sequence"/>
</dbReference>
<dbReference type="EMBL" id="JBHSWB010000001">
    <property type="protein sequence ID" value="MFC6660735.1"/>
    <property type="molecule type" value="Genomic_DNA"/>
</dbReference>
<evidence type="ECO:0000313" key="3">
    <source>
        <dbReference type="Proteomes" id="UP001596317"/>
    </source>
</evidence>
<name>A0ABW1ZIN6_9DEIO</name>
<feature type="region of interest" description="Disordered" evidence="1">
    <location>
        <begin position="50"/>
        <end position="70"/>
    </location>
</feature>
<reference evidence="3" key="1">
    <citation type="journal article" date="2019" name="Int. J. Syst. Evol. Microbiol.">
        <title>The Global Catalogue of Microorganisms (GCM) 10K type strain sequencing project: providing services to taxonomists for standard genome sequencing and annotation.</title>
        <authorList>
            <consortium name="The Broad Institute Genomics Platform"/>
            <consortium name="The Broad Institute Genome Sequencing Center for Infectious Disease"/>
            <person name="Wu L."/>
            <person name="Ma J."/>
        </authorList>
    </citation>
    <scope>NUCLEOTIDE SEQUENCE [LARGE SCALE GENOMIC DNA]</scope>
    <source>
        <strain evidence="3">CCUG 63830</strain>
    </source>
</reference>
<sequence>MTAPKELHDRIDRLSPEGVQALQTFLERQEHVERQMAALHAFASDWTPDEQVAWEEGTQRRPWHSPRGAR</sequence>
<feature type="compositionally biased region" description="Basic residues" evidence="1">
    <location>
        <begin position="61"/>
        <end position="70"/>
    </location>
</feature>
<comment type="caution">
    <text evidence="2">The sequence shown here is derived from an EMBL/GenBank/DDBJ whole genome shotgun (WGS) entry which is preliminary data.</text>
</comment>
<evidence type="ECO:0000256" key="1">
    <source>
        <dbReference type="SAM" id="MobiDB-lite"/>
    </source>
</evidence>
<proteinExistence type="predicted"/>
<gene>
    <name evidence="2" type="ORF">ACFP90_10515</name>
</gene>
<protein>
    <submittedName>
        <fullName evidence="2">Uncharacterized protein</fullName>
    </submittedName>
</protein>
<dbReference type="RefSeq" id="WP_224605218.1">
    <property type="nucleotide sequence ID" value="NZ_JAIQXV010000002.1"/>
</dbReference>
<accession>A0ABW1ZIN6</accession>
<evidence type="ECO:0000313" key="2">
    <source>
        <dbReference type="EMBL" id="MFC6660735.1"/>
    </source>
</evidence>